<dbReference type="Pfam" id="PF01546">
    <property type="entry name" value="Peptidase_M20"/>
    <property type="match status" value="1"/>
</dbReference>
<comment type="catalytic activity">
    <reaction evidence="10">
        <text>Hydrolysis of dipeptides, preferentially hydrophobic dipeptides including prolyl amino acids.</text>
        <dbReference type="EC" id="3.4.13.18"/>
    </reaction>
</comment>
<dbReference type="RefSeq" id="WP_125095625.1">
    <property type="nucleotide sequence ID" value="NZ_RRUE01000002.1"/>
</dbReference>
<comment type="cofactor">
    <cofactor evidence="1">
        <name>Co(2+)</name>
        <dbReference type="ChEBI" id="CHEBI:48828"/>
    </cofactor>
</comment>
<evidence type="ECO:0000256" key="10">
    <source>
        <dbReference type="ARBA" id="ARBA00036421"/>
    </source>
</evidence>
<dbReference type="PRINTS" id="PR00934">
    <property type="entry name" value="XHISDIPTASE"/>
</dbReference>
<keyword evidence="8" id="KW-0482">Metalloprotease</keyword>
<evidence type="ECO:0000256" key="2">
    <source>
        <dbReference type="ARBA" id="ARBA00001947"/>
    </source>
</evidence>
<evidence type="ECO:0000256" key="13">
    <source>
        <dbReference type="ARBA" id="ARBA00061423"/>
    </source>
</evidence>
<evidence type="ECO:0000256" key="9">
    <source>
        <dbReference type="ARBA" id="ARBA00023285"/>
    </source>
</evidence>
<evidence type="ECO:0000256" key="5">
    <source>
        <dbReference type="ARBA" id="ARBA00022801"/>
    </source>
</evidence>
<dbReference type="GO" id="GO:0046872">
    <property type="term" value="F:metal ion binding"/>
    <property type="evidence" value="ECO:0007669"/>
    <property type="project" value="UniProtKB-KW"/>
</dbReference>
<comment type="similarity">
    <text evidence="13">Belongs to the peptidase M20C family.</text>
</comment>
<evidence type="ECO:0000256" key="6">
    <source>
        <dbReference type="ARBA" id="ARBA00022833"/>
    </source>
</evidence>
<dbReference type="InterPro" id="IPR011650">
    <property type="entry name" value="Peptidase_M20_dimer"/>
</dbReference>
<evidence type="ECO:0000313" key="20">
    <source>
        <dbReference type="EMBL" id="RRN43413.1"/>
    </source>
</evidence>
<evidence type="ECO:0000256" key="16">
    <source>
        <dbReference type="ARBA" id="ARBA00076004"/>
    </source>
</evidence>
<evidence type="ECO:0000256" key="7">
    <source>
        <dbReference type="ARBA" id="ARBA00022997"/>
    </source>
</evidence>
<reference evidence="20 21" key="1">
    <citation type="submission" date="2018-11" db="EMBL/GenBank/DDBJ databases">
        <title>Genome sequencing of Lautropia sp. KCOM 2505 (= ChDC F240).</title>
        <authorList>
            <person name="Kook J.-K."/>
            <person name="Park S.-N."/>
            <person name="Lim Y.K."/>
        </authorList>
    </citation>
    <scope>NUCLEOTIDE SEQUENCE [LARGE SCALE GENOMIC DNA]</scope>
    <source>
        <strain evidence="20 21">KCOM 2505</strain>
    </source>
</reference>
<keyword evidence="9" id="KW-0170">Cobalt</keyword>
<dbReference type="Gene3D" id="3.40.630.10">
    <property type="entry name" value="Zn peptidases"/>
    <property type="match status" value="2"/>
</dbReference>
<evidence type="ECO:0000256" key="4">
    <source>
        <dbReference type="ARBA" id="ARBA00022723"/>
    </source>
</evidence>
<evidence type="ECO:0000256" key="15">
    <source>
        <dbReference type="ARBA" id="ARBA00075285"/>
    </source>
</evidence>
<dbReference type="AlphaFoldDB" id="A0A3R8MRI1"/>
<keyword evidence="5" id="KW-0378">Hydrolase</keyword>
<keyword evidence="7" id="KW-0224">Dipeptidase</keyword>
<evidence type="ECO:0000313" key="21">
    <source>
        <dbReference type="Proteomes" id="UP000270261"/>
    </source>
</evidence>
<dbReference type="GO" id="GO:0006508">
    <property type="term" value="P:proteolysis"/>
    <property type="evidence" value="ECO:0007669"/>
    <property type="project" value="UniProtKB-KW"/>
</dbReference>
<proteinExistence type="inferred from homology"/>
<evidence type="ECO:0000256" key="17">
    <source>
        <dbReference type="ARBA" id="ARBA00077688"/>
    </source>
</evidence>
<keyword evidence="21" id="KW-1185">Reference proteome</keyword>
<keyword evidence="6" id="KW-0862">Zinc</keyword>
<dbReference type="InterPro" id="IPR002933">
    <property type="entry name" value="Peptidase_M20"/>
</dbReference>
<evidence type="ECO:0000256" key="12">
    <source>
        <dbReference type="ARBA" id="ARBA00044252"/>
    </source>
</evidence>
<keyword evidence="4" id="KW-0479">Metal-binding</keyword>
<organism evidence="20 21">
    <name type="scientific">Lautropia dentalis</name>
    <dbReference type="NCBI Taxonomy" id="2490857"/>
    <lineage>
        <taxon>Bacteria</taxon>
        <taxon>Pseudomonadati</taxon>
        <taxon>Pseudomonadota</taxon>
        <taxon>Betaproteobacteria</taxon>
        <taxon>Burkholderiales</taxon>
        <taxon>Burkholderiaceae</taxon>
        <taxon>Lautropia</taxon>
    </lineage>
</organism>
<dbReference type="CDD" id="cd03890">
    <property type="entry name" value="M20_pepD"/>
    <property type="match status" value="1"/>
</dbReference>
<evidence type="ECO:0000256" key="11">
    <source>
        <dbReference type="ARBA" id="ARBA00038976"/>
    </source>
</evidence>
<dbReference type="Pfam" id="PF07687">
    <property type="entry name" value="M20_dimer"/>
    <property type="match status" value="1"/>
</dbReference>
<dbReference type="GO" id="GO:0070573">
    <property type="term" value="F:metallodipeptidase activity"/>
    <property type="evidence" value="ECO:0007669"/>
    <property type="project" value="TreeGrafter"/>
</dbReference>
<sequence length="569" mass="60623">MTTIHDLQPARVWQYFHQLTQIPRPSFHEEAVQQYVLEEAKRLGLPAERDAAGNIRVRKPASPGHENAPGVILQSHLDMVPQKNADKVHDFEKDPITTKVREDGWLTADGTTLGADNGIGAATALAVLADETLEHPPLEALFTSTEETGMVGAQGLQPNWLNGKYLINLDTEEEGELCIGCAGGVDGTYRIPYSTRPVQLPGWQLTVKGLKGGHSGMDIIKGRGNAILVLVRVLEALQLHLNGQDGEFDAAAVPGSREALARGSKQTGAAAVASVAAPVAAAGKDVSLSGDMSAPPAVRVVLADLQGGNLRNAIPREAHARIGFLVSAPGMACENERAGAGASAQGSGSAASVEALVADVQAWLQELQQTLRRGLPPEDAGLSITLEPAAEITEELADAPRVLDALRAMPNGVDRMTVSMPGLVETSTNLAAVACDGKAVHIRCLLRSSDDAQKTDLARRMASVVRLAGGTSEYAADYSGWQPKPDSELVRLFVRTGEKMFGRKPLVSAIHAGLECGIMARNYPHWEMISFGPTITGAHSPDEAVKIDTVGRFYDWLKLCLRELAQEKV</sequence>
<feature type="domain" description="Peptidase M20 dimerisation" evidence="19">
    <location>
        <begin position="207"/>
        <end position="323"/>
    </location>
</feature>
<evidence type="ECO:0000256" key="1">
    <source>
        <dbReference type="ARBA" id="ARBA00001941"/>
    </source>
</evidence>
<accession>A0A3R8MRI1</accession>
<dbReference type="EC" id="3.4.13.18" evidence="11"/>
<evidence type="ECO:0000256" key="3">
    <source>
        <dbReference type="ARBA" id="ARBA00022670"/>
    </source>
</evidence>
<dbReference type="GO" id="GO:0005829">
    <property type="term" value="C:cytosol"/>
    <property type="evidence" value="ECO:0007669"/>
    <property type="project" value="TreeGrafter"/>
</dbReference>
<dbReference type="PANTHER" id="PTHR43501">
    <property type="entry name" value="CYTOSOL NON-SPECIFIC DIPEPTIDASE"/>
    <property type="match status" value="1"/>
</dbReference>
<dbReference type="EMBL" id="RRUE01000002">
    <property type="protein sequence ID" value="RRN43413.1"/>
    <property type="molecule type" value="Genomic_DNA"/>
</dbReference>
<comment type="caution">
    <text evidence="20">The sequence shown here is derived from an EMBL/GenBank/DDBJ whole genome shotgun (WGS) entry which is preliminary data.</text>
</comment>
<evidence type="ECO:0000256" key="8">
    <source>
        <dbReference type="ARBA" id="ARBA00023049"/>
    </source>
</evidence>
<keyword evidence="3" id="KW-0645">Protease</keyword>
<evidence type="ECO:0000256" key="14">
    <source>
        <dbReference type="ARBA" id="ARBA00071271"/>
    </source>
</evidence>
<dbReference type="OrthoDB" id="9773892at2"/>
<dbReference type="SUPFAM" id="SSF53187">
    <property type="entry name" value="Zn-dependent exopeptidases"/>
    <property type="match status" value="1"/>
</dbReference>
<protein>
    <recommendedName>
        <fullName evidence="14">Cytosol non-specific dipeptidase</fullName>
        <ecNumber evidence="11">3.4.13.18</ecNumber>
    </recommendedName>
    <alternativeName>
        <fullName evidence="17">Aminoacyl-histidine dipeptidase</fullName>
    </alternativeName>
    <alternativeName>
        <fullName evidence="16">Beta-alanyl-histidine dipeptidase</fullName>
    </alternativeName>
    <alternativeName>
        <fullName evidence="15">Carnosinase</fullName>
    </alternativeName>
    <alternativeName>
        <fullName evidence="12">Peptidase D</fullName>
    </alternativeName>
    <alternativeName>
        <fullName evidence="18">Xaa-His dipeptidase</fullName>
    </alternativeName>
</protein>
<name>A0A3R8MRI1_9BURK</name>
<dbReference type="Proteomes" id="UP000270261">
    <property type="component" value="Unassembled WGS sequence"/>
</dbReference>
<evidence type="ECO:0000256" key="18">
    <source>
        <dbReference type="ARBA" id="ARBA00078074"/>
    </source>
</evidence>
<gene>
    <name evidence="20" type="ORF">EHV23_08040</name>
</gene>
<dbReference type="FunFam" id="3.40.630.10:FF:000015">
    <property type="entry name" value="Aminoacyl-histidine dipeptidase PepD"/>
    <property type="match status" value="1"/>
</dbReference>
<dbReference type="InterPro" id="IPR001160">
    <property type="entry name" value="Peptidase_M20C"/>
</dbReference>
<comment type="cofactor">
    <cofactor evidence="2">
        <name>Zn(2+)</name>
        <dbReference type="ChEBI" id="CHEBI:29105"/>
    </cofactor>
</comment>
<dbReference type="PANTHER" id="PTHR43501:SF1">
    <property type="entry name" value="CYTOSOL NON-SPECIFIC DIPEPTIDASE"/>
    <property type="match status" value="1"/>
</dbReference>
<evidence type="ECO:0000259" key="19">
    <source>
        <dbReference type="Pfam" id="PF07687"/>
    </source>
</evidence>
<dbReference type="FunFam" id="3.40.630.10:FF:000018">
    <property type="entry name" value="Aminoacyl-histidine dipeptidase PepD"/>
    <property type="match status" value="1"/>
</dbReference>